<keyword evidence="2" id="KW-1185">Reference proteome</keyword>
<accession>A0A1X7SAF7</accession>
<name>A0A1X7SAF7_ZYMT9</name>
<evidence type="ECO:0000313" key="1">
    <source>
        <dbReference type="EMBL" id="SMQ56467.1"/>
    </source>
</evidence>
<dbReference type="AlphaFoldDB" id="A0A1X7SAF7"/>
<organism evidence="1 2">
    <name type="scientific">Zymoseptoria tritici (strain ST99CH_3D7)</name>
    <dbReference type="NCBI Taxonomy" id="1276538"/>
    <lineage>
        <taxon>Eukaryota</taxon>
        <taxon>Fungi</taxon>
        <taxon>Dikarya</taxon>
        <taxon>Ascomycota</taxon>
        <taxon>Pezizomycotina</taxon>
        <taxon>Dothideomycetes</taxon>
        <taxon>Dothideomycetidae</taxon>
        <taxon>Mycosphaerellales</taxon>
        <taxon>Mycosphaerellaceae</taxon>
        <taxon>Zymoseptoria</taxon>
    </lineage>
</organism>
<protein>
    <submittedName>
        <fullName evidence="1">Uncharacterized protein</fullName>
    </submittedName>
</protein>
<dbReference type="EMBL" id="LT853706">
    <property type="protein sequence ID" value="SMQ56467.1"/>
    <property type="molecule type" value="Genomic_DNA"/>
</dbReference>
<evidence type="ECO:0000313" key="2">
    <source>
        <dbReference type="Proteomes" id="UP000215127"/>
    </source>
</evidence>
<proteinExistence type="predicted"/>
<reference evidence="1 2" key="1">
    <citation type="submission" date="2016-06" db="EMBL/GenBank/DDBJ databases">
        <authorList>
            <person name="Kjaerup R.B."/>
            <person name="Dalgaard T.S."/>
            <person name="Juul-Madsen H.R."/>
        </authorList>
    </citation>
    <scope>NUCLEOTIDE SEQUENCE [LARGE SCALE GENOMIC DNA]</scope>
</reference>
<gene>
    <name evidence="1" type="ORF">ZT3D7_G11622</name>
</gene>
<sequence length="66" mass="7430">MGTVPESEFDWLKDLESAQHGSDPSFATALNVCGVFAAVRDCWELSRDFDCRFASSCAAWLRRTRI</sequence>
<dbReference type="Proteomes" id="UP000215127">
    <property type="component" value="Chromosome 17"/>
</dbReference>